<evidence type="ECO:0000313" key="13">
    <source>
        <dbReference type="EMBL" id="KAK5691479.1"/>
    </source>
</evidence>
<dbReference type="InterPro" id="IPR011039">
    <property type="entry name" value="TFIIF_interaction"/>
</dbReference>
<dbReference type="GO" id="GO:0003677">
    <property type="term" value="F:DNA binding"/>
    <property type="evidence" value="ECO:0007669"/>
    <property type="project" value="UniProtKB-KW"/>
</dbReference>
<dbReference type="CDD" id="cd07980">
    <property type="entry name" value="TFIIF_beta"/>
    <property type="match status" value="1"/>
</dbReference>
<dbReference type="InterPro" id="IPR040450">
    <property type="entry name" value="TFIIF_beta_HTH"/>
</dbReference>
<evidence type="ECO:0000259" key="11">
    <source>
        <dbReference type="Pfam" id="PF02270"/>
    </source>
</evidence>
<sequence length="384" mass="42097">MDSSFKTEIKPEIKVDPGSPSNLANIEAFEDDIDTSFPDATAQAWLVKTPEDLWKAWADIYKDAPDNTPIEVGKLRLYHQPPGKEDPKTQKIQIRLHQHTPQFQSISKQYNLAVTTGEYSNVVVFSEKDVPGQKPQQYGRNRPAAFQQAGSKATGIPGRNGINKPGRSRSAIPKQTSLAPRIQHEATATPIIDAEYEAAFARSWAAHVAPKSHTTFLNGVDRSLHPGLTSNLNSFSSFGLSSRPGRGGKRTAGGAVRSKDKNVRMPKSDLLDALQGCFRRYRYWSLKTLRTELQQPEAWIKEVLEDIAVLVRSGDFAMNYTLREDMMGIVLGEGAGQGMEEVAKVESPFGDDGGDTGMDGTGDELDDGDDDLGGFEDVKMEGGL</sequence>
<dbReference type="Proteomes" id="UP001310594">
    <property type="component" value="Unassembled WGS sequence"/>
</dbReference>
<evidence type="ECO:0000256" key="3">
    <source>
        <dbReference type="ARBA" id="ARBA00021453"/>
    </source>
</evidence>
<accession>A0AAN7VMP6</accession>
<evidence type="ECO:0000256" key="4">
    <source>
        <dbReference type="ARBA" id="ARBA00023015"/>
    </source>
</evidence>
<proteinExistence type="inferred from homology"/>
<feature type="compositionally biased region" description="Acidic residues" evidence="10">
    <location>
        <begin position="361"/>
        <end position="374"/>
    </location>
</feature>
<dbReference type="InterPro" id="IPR003196">
    <property type="entry name" value="TFIIF_beta"/>
</dbReference>
<evidence type="ECO:0000256" key="7">
    <source>
        <dbReference type="ARBA" id="ARBA00023242"/>
    </source>
</evidence>
<dbReference type="PANTHER" id="PTHR10445">
    <property type="entry name" value="GENERAL TRANSCRIPTION FACTOR IIF SUBUNIT 2"/>
    <property type="match status" value="1"/>
</dbReference>
<feature type="region of interest" description="Disordered" evidence="10">
    <location>
        <begin position="1"/>
        <end position="21"/>
    </location>
</feature>
<reference evidence="13" key="1">
    <citation type="submission" date="2023-08" db="EMBL/GenBank/DDBJ databases">
        <title>Black Yeasts Isolated from many extreme environments.</title>
        <authorList>
            <person name="Coleine C."/>
            <person name="Stajich J.E."/>
            <person name="Selbmann L."/>
        </authorList>
    </citation>
    <scope>NUCLEOTIDE SEQUENCE</scope>
    <source>
        <strain evidence="13">CCFEE 5810</strain>
    </source>
</reference>
<comment type="caution">
    <text evidence="13">The sequence shown here is derived from an EMBL/GenBank/DDBJ whole genome shotgun (WGS) entry which is preliminary data.</text>
</comment>
<dbReference type="InterPro" id="IPR040504">
    <property type="entry name" value="TFIIF_beta_N"/>
</dbReference>
<organism evidence="13 14">
    <name type="scientific">Elasticomyces elasticus</name>
    <dbReference type="NCBI Taxonomy" id="574655"/>
    <lineage>
        <taxon>Eukaryota</taxon>
        <taxon>Fungi</taxon>
        <taxon>Dikarya</taxon>
        <taxon>Ascomycota</taxon>
        <taxon>Pezizomycotina</taxon>
        <taxon>Dothideomycetes</taxon>
        <taxon>Dothideomycetidae</taxon>
        <taxon>Mycosphaerellales</taxon>
        <taxon>Teratosphaeriaceae</taxon>
        <taxon>Elasticomyces</taxon>
    </lineage>
</organism>
<evidence type="ECO:0000256" key="6">
    <source>
        <dbReference type="ARBA" id="ARBA00023163"/>
    </source>
</evidence>
<feature type="compositionally biased region" description="Basic and acidic residues" evidence="10">
    <location>
        <begin position="1"/>
        <end position="15"/>
    </location>
</feature>
<evidence type="ECO:0000256" key="2">
    <source>
        <dbReference type="ARBA" id="ARBA00009543"/>
    </source>
</evidence>
<keyword evidence="6" id="KW-0804">Transcription</keyword>
<evidence type="ECO:0000313" key="14">
    <source>
        <dbReference type="Proteomes" id="UP001310594"/>
    </source>
</evidence>
<feature type="region of interest" description="Disordered" evidence="10">
    <location>
        <begin position="147"/>
        <end position="172"/>
    </location>
</feature>
<keyword evidence="5" id="KW-0238">DNA-binding</keyword>
<dbReference type="GO" id="GO:0005674">
    <property type="term" value="C:transcription factor TFIIF complex"/>
    <property type="evidence" value="ECO:0007669"/>
    <property type="project" value="InterPro"/>
</dbReference>
<dbReference type="FunFam" id="1.10.10.10:FF:000035">
    <property type="entry name" value="General transcription factor IIF subunit 2"/>
    <property type="match status" value="1"/>
</dbReference>
<comment type="subcellular location">
    <subcellularLocation>
        <location evidence="1">Nucleus</location>
    </subcellularLocation>
</comment>
<keyword evidence="7" id="KW-0539">Nucleus</keyword>
<dbReference type="Gene3D" id="1.10.10.10">
    <property type="entry name" value="Winged helix-like DNA-binding domain superfamily/Winged helix DNA-binding domain"/>
    <property type="match status" value="1"/>
</dbReference>
<evidence type="ECO:0000256" key="9">
    <source>
        <dbReference type="ARBA" id="ARBA00081863"/>
    </source>
</evidence>
<feature type="domain" description="TFIIF beta subunit HTH" evidence="11">
    <location>
        <begin position="263"/>
        <end position="325"/>
    </location>
</feature>
<dbReference type="Pfam" id="PF02270">
    <property type="entry name" value="TFIIF_beta"/>
    <property type="match status" value="1"/>
</dbReference>
<comment type="similarity">
    <text evidence="2">Belongs to the TFIIF beta subunit family.</text>
</comment>
<dbReference type="SUPFAM" id="SSF50916">
    <property type="entry name" value="Rap30/74 interaction domains"/>
    <property type="match status" value="1"/>
</dbReference>
<dbReference type="SUPFAM" id="SSF46785">
    <property type="entry name" value="Winged helix' DNA-binding domain"/>
    <property type="match status" value="1"/>
</dbReference>
<keyword evidence="4" id="KW-0805">Transcription regulation</keyword>
<dbReference type="Pfam" id="PF17683">
    <property type="entry name" value="TFIIF_beta_N"/>
    <property type="match status" value="1"/>
</dbReference>
<evidence type="ECO:0000256" key="8">
    <source>
        <dbReference type="ARBA" id="ARBA00081473"/>
    </source>
</evidence>
<dbReference type="AlphaFoldDB" id="A0AAN7VMP6"/>
<evidence type="ECO:0000256" key="1">
    <source>
        <dbReference type="ARBA" id="ARBA00004123"/>
    </source>
</evidence>
<dbReference type="PANTHER" id="PTHR10445:SF0">
    <property type="entry name" value="GENERAL TRANSCRIPTION FACTOR IIF SUBUNIT 2"/>
    <property type="match status" value="1"/>
</dbReference>
<feature type="domain" description="TFIIF beta subunit N-terminal" evidence="12">
    <location>
        <begin position="42"/>
        <end position="191"/>
    </location>
</feature>
<gene>
    <name evidence="13" type="ORF">LTR97_011472</name>
</gene>
<dbReference type="GO" id="GO:0006367">
    <property type="term" value="P:transcription initiation at RNA polymerase II promoter"/>
    <property type="evidence" value="ECO:0007669"/>
    <property type="project" value="InterPro"/>
</dbReference>
<dbReference type="InterPro" id="IPR036390">
    <property type="entry name" value="WH_DNA-bd_sf"/>
</dbReference>
<dbReference type="InterPro" id="IPR036388">
    <property type="entry name" value="WH-like_DNA-bd_sf"/>
</dbReference>
<feature type="region of interest" description="Disordered" evidence="10">
    <location>
        <begin position="345"/>
        <end position="384"/>
    </location>
</feature>
<name>A0AAN7VMP6_9PEZI</name>
<evidence type="ECO:0000256" key="5">
    <source>
        <dbReference type="ARBA" id="ARBA00023125"/>
    </source>
</evidence>
<dbReference type="EMBL" id="JAVRQU010000021">
    <property type="protein sequence ID" value="KAK5691479.1"/>
    <property type="molecule type" value="Genomic_DNA"/>
</dbReference>
<protein>
    <recommendedName>
        <fullName evidence="3">Transcription initiation factor IIF subunit beta</fullName>
    </recommendedName>
    <alternativeName>
        <fullName evidence="9">TFIIF medium subunit</fullName>
    </alternativeName>
    <alternativeName>
        <fullName evidence="8">TFIIF-beta</fullName>
    </alternativeName>
</protein>
<evidence type="ECO:0000256" key="10">
    <source>
        <dbReference type="SAM" id="MobiDB-lite"/>
    </source>
</evidence>
<evidence type="ECO:0000259" key="12">
    <source>
        <dbReference type="Pfam" id="PF17683"/>
    </source>
</evidence>